<dbReference type="PANTHER" id="PTHR14052:SF0">
    <property type="entry name" value="ORIGIN RECOGNITION COMPLEX SUBUNIT 2"/>
    <property type="match status" value="1"/>
</dbReference>
<name>A0ABR4NES6_9FUNG</name>
<evidence type="ECO:0000259" key="7">
    <source>
        <dbReference type="Pfam" id="PF04084"/>
    </source>
</evidence>
<dbReference type="InterPro" id="IPR056773">
    <property type="entry name" value="WHD_ORC2"/>
</dbReference>
<accession>A0ABR4NES6</accession>
<dbReference type="Proteomes" id="UP001527925">
    <property type="component" value="Unassembled WGS sequence"/>
</dbReference>
<dbReference type="Pfam" id="PF04084">
    <property type="entry name" value="RecA-like_ORC2"/>
    <property type="match status" value="1"/>
</dbReference>
<sequence>MTNRAATRTAARATAPGDRRDAQGAGLSQARSKGDARAAAAVGRLQRTLAAAPGDGGARQDSDSDDGSSDDGADGWRAGAGVGSATPRSRQRGADQEGVGAGSGSALHGFAQRRSLSAFMARRAGDGDNAAVDGRGASTPARSGGKRRSHKVPRENDENASPQALVLPARTPEAVRAQKRLRSARALRSVAAESGSASDTLSDLGRRSASDGEDDPAAGRDDDGDCGSESSGGEGGQADGARGKALASSALESAAAFFIGGGRGKAATSNNTLSKLPRLEPHEFYEALSAAAPKHASAKAVLFKNHKSRFGQWRFELDAGFNLLFYGLGSKRALVQEFAQVALADDPLVIINGFFPAVSLKSILCAILSGVLGHTGPLGAPQTMLTRILDYFAGPGRTVERMTLVVHNIDGASLRNEKTQSALSRLADCPHIRLVATIDHINANLLWNSALMARFNWAFQDATTFADYLEEATFENSLMLHQSELGLQGVLYVLKSLPANARKLFRILAHHQIASAEADSGNAADSGHDDFENQNQAQESSEAGQDGKPLKRGAKRAGARAGNGAGARQAASASAHGMAYTLFLQKATESFLVNNELLFRTQLTEFRDHKIIHTKRAADGTDIFYIPLAVETLRQLQESEDV</sequence>
<keyword evidence="4 5" id="KW-0539">Nucleus</keyword>
<dbReference type="PANTHER" id="PTHR14052">
    <property type="entry name" value="ORIGIN RECOGNITION COMPLEX SUBUNIT 2"/>
    <property type="match status" value="1"/>
</dbReference>
<dbReference type="InterPro" id="IPR007220">
    <property type="entry name" value="ORC2"/>
</dbReference>
<evidence type="ECO:0000259" key="8">
    <source>
        <dbReference type="Pfam" id="PF24882"/>
    </source>
</evidence>
<evidence type="ECO:0000313" key="10">
    <source>
        <dbReference type="Proteomes" id="UP001527925"/>
    </source>
</evidence>
<comment type="function">
    <text evidence="5">Component of the origin recognition complex (ORC) that binds origins of replication. DNA-binding is ATP-dependent. ORC is required to assemble the pre-replication complex necessary to initiate DNA replication.</text>
</comment>
<evidence type="ECO:0000256" key="6">
    <source>
        <dbReference type="SAM" id="MobiDB-lite"/>
    </source>
</evidence>
<gene>
    <name evidence="9" type="primary">ORC2</name>
    <name evidence="9" type="ORF">HK105_202449</name>
</gene>
<protein>
    <recommendedName>
        <fullName evidence="5">Origin recognition complex subunit 2</fullName>
    </recommendedName>
</protein>
<keyword evidence="10" id="KW-1185">Reference proteome</keyword>
<feature type="domain" description="Origin recognition complex subunit 2 RecA-like" evidence="7">
    <location>
        <begin position="300"/>
        <end position="462"/>
    </location>
</feature>
<dbReference type="InterPro" id="IPR056772">
    <property type="entry name" value="RecA-like_ORC2"/>
</dbReference>
<feature type="compositionally biased region" description="Acidic residues" evidence="6">
    <location>
        <begin position="211"/>
        <end position="226"/>
    </location>
</feature>
<feature type="compositionally biased region" description="Acidic residues" evidence="6">
    <location>
        <begin position="63"/>
        <end position="73"/>
    </location>
</feature>
<evidence type="ECO:0000256" key="1">
    <source>
        <dbReference type="ARBA" id="ARBA00004123"/>
    </source>
</evidence>
<organism evidence="9 10">
    <name type="scientific">Polyrhizophydium stewartii</name>
    <dbReference type="NCBI Taxonomy" id="2732419"/>
    <lineage>
        <taxon>Eukaryota</taxon>
        <taxon>Fungi</taxon>
        <taxon>Fungi incertae sedis</taxon>
        <taxon>Chytridiomycota</taxon>
        <taxon>Chytridiomycota incertae sedis</taxon>
        <taxon>Chytridiomycetes</taxon>
        <taxon>Rhizophydiales</taxon>
        <taxon>Rhizophydiales incertae sedis</taxon>
        <taxon>Polyrhizophydium</taxon>
    </lineage>
</organism>
<reference evidence="9 10" key="1">
    <citation type="submission" date="2023-09" db="EMBL/GenBank/DDBJ databases">
        <title>Pangenome analysis of Batrachochytrium dendrobatidis and related Chytrids.</title>
        <authorList>
            <person name="Yacoub M.N."/>
            <person name="Stajich J.E."/>
            <person name="James T.Y."/>
        </authorList>
    </citation>
    <scope>NUCLEOTIDE SEQUENCE [LARGE SCALE GENOMIC DNA]</scope>
    <source>
        <strain evidence="9 10">JEL0888</strain>
    </source>
</reference>
<feature type="region of interest" description="Disordered" evidence="6">
    <location>
        <begin position="1"/>
        <end position="107"/>
    </location>
</feature>
<dbReference type="Pfam" id="PF24882">
    <property type="entry name" value="WHD_ORC2"/>
    <property type="match status" value="1"/>
</dbReference>
<dbReference type="EMBL" id="JADGIZ020000008">
    <property type="protein sequence ID" value="KAL2918035.1"/>
    <property type="molecule type" value="Genomic_DNA"/>
</dbReference>
<evidence type="ECO:0000256" key="5">
    <source>
        <dbReference type="RuleBase" id="RU368084"/>
    </source>
</evidence>
<feature type="compositionally biased region" description="Polar residues" evidence="6">
    <location>
        <begin position="533"/>
        <end position="543"/>
    </location>
</feature>
<comment type="subcellular location">
    <subcellularLocation>
        <location evidence="1 5">Nucleus</location>
    </subcellularLocation>
</comment>
<proteinExistence type="inferred from homology"/>
<comment type="caution">
    <text evidence="9">The sequence shown here is derived from an EMBL/GenBank/DDBJ whole genome shotgun (WGS) entry which is preliminary data.</text>
</comment>
<comment type="similarity">
    <text evidence="2 5">Belongs to the ORC2 family.</text>
</comment>
<evidence type="ECO:0000313" key="9">
    <source>
        <dbReference type="EMBL" id="KAL2918035.1"/>
    </source>
</evidence>
<comment type="subunit">
    <text evidence="5">Component of the origin recognition complex (ORC).</text>
</comment>
<evidence type="ECO:0000256" key="4">
    <source>
        <dbReference type="ARBA" id="ARBA00023242"/>
    </source>
</evidence>
<evidence type="ECO:0000256" key="3">
    <source>
        <dbReference type="ARBA" id="ARBA00022705"/>
    </source>
</evidence>
<feature type="region of interest" description="Disordered" evidence="6">
    <location>
        <begin position="126"/>
        <end position="244"/>
    </location>
</feature>
<feature type="region of interest" description="Disordered" evidence="6">
    <location>
        <begin position="519"/>
        <end position="565"/>
    </location>
</feature>
<feature type="compositionally biased region" description="Low complexity" evidence="6">
    <location>
        <begin position="1"/>
        <end position="15"/>
    </location>
</feature>
<feature type="domain" description="Origin recognition complex subunit 2 winged-helix" evidence="8">
    <location>
        <begin position="573"/>
        <end position="631"/>
    </location>
</feature>
<keyword evidence="3 5" id="KW-0235">DNA replication</keyword>
<evidence type="ECO:0000256" key="2">
    <source>
        <dbReference type="ARBA" id="ARBA00007421"/>
    </source>
</evidence>